<evidence type="ECO:0000256" key="1">
    <source>
        <dbReference type="SAM" id="MobiDB-lite"/>
    </source>
</evidence>
<keyword evidence="3" id="KW-1185">Reference proteome</keyword>
<dbReference type="STRING" id="1325735.A0A428U0I4"/>
<dbReference type="EMBL" id="NKCK01000038">
    <property type="protein sequence ID" value="RSM07785.1"/>
    <property type="molecule type" value="Genomic_DNA"/>
</dbReference>
<gene>
    <name evidence="2" type="ORF">CEP52_005078</name>
</gene>
<accession>A0A428U0I4</accession>
<organism evidence="2 3">
    <name type="scientific">Fusarium oligoseptatum</name>
    <dbReference type="NCBI Taxonomy" id="2604345"/>
    <lineage>
        <taxon>Eukaryota</taxon>
        <taxon>Fungi</taxon>
        <taxon>Dikarya</taxon>
        <taxon>Ascomycota</taxon>
        <taxon>Pezizomycotina</taxon>
        <taxon>Sordariomycetes</taxon>
        <taxon>Hypocreomycetidae</taxon>
        <taxon>Hypocreales</taxon>
        <taxon>Nectriaceae</taxon>
        <taxon>Fusarium</taxon>
        <taxon>Fusarium solani species complex</taxon>
    </lineage>
</organism>
<feature type="region of interest" description="Disordered" evidence="1">
    <location>
        <begin position="1"/>
        <end position="36"/>
    </location>
</feature>
<proteinExistence type="predicted"/>
<name>A0A428U0I4_9HYPO</name>
<comment type="caution">
    <text evidence="2">The sequence shown here is derived from an EMBL/GenBank/DDBJ whole genome shotgun (WGS) entry which is preliminary data.</text>
</comment>
<protein>
    <submittedName>
        <fullName evidence="2">Uncharacterized protein</fullName>
    </submittedName>
</protein>
<feature type="compositionally biased region" description="Polar residues" evidence="1">
    <location>
        <begin position="1"/>
        <end position="12"/>
    </location>
</feature>
<reference evidence="2 3" key="1">
    <citation type="submission" date="2017-06" db="EMBL/GenBank/DDBJ databases">
        <title>Comparative genomic analysis of Ambrosia Fusariam Clade fungi.</title>
        <authorList>
            <person name="Stajich J.E."/>
            <person name="Carrillo J."/>
            <person name="Kijimoto T."/>
            <person name="Eskalen A."/>
            <person name="O'Donnell K."/>
            <person name="Kasson M."/>
        </authorList>
    </citation>
    <scope>NUCLEOTIDE SEQUENCE [LARGE SCALE GENOMIC DNA]</scope>
    <source>
        <strain evidence="2 3">NRRL62579</strain>
    </source>
</reference>
<dbReference type="Proteomes" id="UP000287144">
    <property type="component" value="Unassembled WGS sequence"/>
</dbReference>
<dbReference type="AlphaFoldDB" id="A0A428U0I4"/>
<evidence type="ECO:0000313" key="2">
    <source>
        <dbReference type="EMBL" id="RSM07785.1"/>
    </source>
</evidence>
<evidence type="ECO:0000313" key="3">
    <source>
        <dbReference type="Proteomes" id="UP000287144"/>
    </source>
</evidence>
<sequence length="117" mass="12829">MPSFFQFTQGSESRVRPNDSTPLLGRFRAVPPRPGVVPRRHSQLGLLSSSAAFNNRGSVHILGYGAVPSSAVAAELAHIDDAGSTTSSDGLEDERTAWERAWQRWVLDIWVDRGSRP</sequence>